<dbReference type="EMBL" id="JARQWQ010000010">
    <property type="protein sequence ID" value="KAK2569311.1"/>
    <property type="molecule type" value="Genomic_DNA"/>
</dbReference>
<dbReference type="Proteomes" id="UP001249851">
    <property type="component" value="Unassembled WGS sequence"/>
</dbReference>
<accession>A0AAD9VCE9</accession>
<sequence>MVPILLRVSTLMRRWRRLAVKVSFLSRVLHPPLGHLDANLSSIGQGIPPNAHMHPRRWPRQELNRTFPPSKAFAAMEIMFILLFFLEN</sequence>
<name>A0AAD9VCE9_ACRCE</name>
<dbReference type="AlphaFoldDB" id="A0AAD9VCE9"/>
<gene>
    <name evidence="1" type="ORF">P5673_006226</name>
</gene>
<evidence type="ECO:0000313" key="1">
    <source>
        <dbReference type="EMBL" id="KAK2569311.1"/>
    </source>
</evidence>
<proteinExistence type="predicted"/>
<evidence type="ECO:0000313" key="2">
    <source>
        <dbReference type="Proteomes" id="UP001249851"/>
    </source>
</evidence>
<reference evidence="1" key="1">
    <citation type="journal article" date="2023" name="G3 (Bethesda)">
        <title>Whole genome assembly and annotation of the endangered Caribbean coral Acropora cervicornis.</title>
        <authorList>
            <person name="Selwyn J.D."/>
            <person name="Vollmer S.V."/>
        </authorList>
    </citation>
    <scope>NUCLEOTIDE SEQUENCE</scope>
    <source>
        <strain evidence="1">K2</strain>
    </source>
</reference>
<organism evidence="1 2">
    <name type="scientific">Acropora cervicornis</name>
    <name type="common">Staghorn coral</name>
    <dbReference type="NCBI Taxonomy" id="6130"/>
    <lineage>
        <taxon>Eukaryota</taxon>
        <taxon>Metazoa</taxon>
        <taxon>Cnidaria</taxon>
        <taxon>Anthozoa</taxon>
        <taxon>Hexacorallia</taxon>
        <taxon>Scleractinia</taxon>
        <taxon>Astrocoeniina</taxon>
        <taxon>Acroporidae</taxon>
        <taxon>Acropora</taxon>
    </lineage>
</organism>
<reference evidence="1" key="2">
    <citation type="journal article" date="2023" name="Science">
        <title>Genomic signatures of disease resistance in endangered staghorn corals.</title>
        <authorList>
            <person name="Vollmer S.V."/>
            <person name="Selwyn J.D."/>
            <person name="Despard B.A."/>
            <person name="Roesel C.L."/>
        </authorList>
    </citation>
    <scope>NUCLEOTIDE SEQUENCE</scope>
    <source>
        <strain evidence="1">K2</strain>
    </source>
</reference>
<comment type="caution">
    <text evidence="1">The sequence shown here is derived from an EMBL/GenBank/DDBJ whole genome shotgun (WGS) entry which is preliminary data.</text>
</comment>
<keyword evidence="2" id="KW-1185">Reference proteome</keyword>
<protein>
    <submittedName>
        <fullName evidence="1">Uncharacterized protein</fullName>
    </submittedName>
</protein>